<keyword evidence="6" id="KW-0503">Monooxygenase</keyword>
<keyword evidence="8" id="KW-0472">Membrane</keyword>
<keyword evidence="10" id="KW-1185">Reference proteome</keyword>
<dbReference type="PANTHER" id="PTHR24286">
    <property type="entry name" value="CYTOCHROME P450 26"/>
    <property type="match status" value="1"/>
</dbReference>
<keyword evidence="8" id="KW-0812">Transmembrane</keyword>
<comment type="cofactor">
    <cofactor evidence="7">
        <name>heme</name>
        <dbReference type="ChEBI" id="CHEBI:30413"/>
    </cofactor>
</comment>
<comment type="similarity">
    <text evidence="1">Belongs to the cytochrome P450 family.</text>
</comment>
<dbReference type="EMBL" id="JAJJMB010001750">
    <property type="protein sequence ID" value="KAI3955531.1"/>
    <property type="molecule type" value="Genomic_DNA"/>
</dbReference>
<dbReference type="GO" id="GO:0016125">
    <property type="term" value="P:sterol metabolic process"/>
    <property type="evidence" value="ECO:0007669"/>
    <property type="project" value="TreeGrafter"/>
</dbReference>
<reference evidence="9" key="1">
    <citation type="submission" date="2022-04" db="EMBL/GenBank/DDBJ databases">
        <title>A functionally conserved STORR gene fusion in Papaver species that diverged 16.8 million years ago.</title>
        <authorList>
            <person name="Catania T."/>
        </authorList>
    </citation>
    <scope>NUCLEOTIDE SEQUENCE</scope>
    <source>
        <strain evidence="9">S-188037</strain>
    </source>
</reference>
<organism evidence="9 10">
    <name type="scientific">Papaver atlanticum</name>
    <dbReference type="NCBI Taxonomy" id="357466"/>
    <lineage>
        <taxon>Eukaryota</taxon>
        <taxon>Viridiplantae</taxon>
        <taxon>Streptophyta</taxon>
        <taxon>Embryophyta</taxon>
        <taxon>Tracheophyta</taxon>
        <taxon>Spermatophyta</taxon>
        <taxon>Magnoliopsida</taxon>
        <taxon>Ranunculales</taxon>
        <taxon>Papaveraceae</taxon>
        <taxon>Papaveroideae</taxon>
        <taxon>Papaver</taxon>
    </lineage>
</organism>
<evidence type="ECO:0000256" key="6">
    <source>
        <dbReference type="ARBA" id="ARBA00023033"/>
    </source>
</evidence>
<dbReference type="GO" id="GO:0016705">
    <property type="term" value="F:oxidoreductase activity, acting on paired donors, with incorporation or reduction of molecular oxygen"/>
    <property type="evidence" value="ECO:0007669"/>
    <property type="project" value="InterPro"/>
</dbReference>
<dbReference type="Proteomes" id="UP001202328">
    <property type="component" value="Unassembled WGS sequence"/>
</dbReference>
<proteinExistence type="inferred from homology"/>
<dbReference type="GO" id="GO:0004497">
    <property type="term" value="F:monooxygenase activity"/>
    <property type="evidence" value="ECO:0007669"/>
    <property type="project" value="UniProtKB-KW"/>
</dbReference>
<evidence type="ECO:0000313" key="10">
    <source>
        <dbReference type="Proteomes" id="UP001202328"/>
    </source>
</evidence>
<dbReference type="SUPFAM" id="SSF48264">
    <property type="entry name" value="Cytochrome P450"/>
    <property type="match status" value="1"/>
</dbReference>
<gene>
    <name evidence="9" type="ORF">MKW98_028476</name>
</gene>
<evidence type="ECO:0008006" key="11">
    <source>
        <dbReference type="Google" id="ProtNLM"/>
    </source>
</evidence>
<feature type="transmembrane region" description="Helical" evidence="8">
    <location>
        <begin position="6"/>
        <end position="27"/>
    </location>
</feature>
<dbReference type="PANTHER" id="PTHR24286:SF384">
    <property type="entry name" value="P450, PUTATIVE (EUROFUNG)-RELATED"/>
    <property type="match status" value="1"/>
</dbReference>
<dbReference type="GO" id="GO:0033075">
    <property type="term" value="P:isoquinoline alkaloid biosynthetic process"/>
    <property type="evidence" value="ECO:0007669"/>
    <property type="project" value="UniProtKB-ARBA"/>
</dbReference>
<sequence length="521" mass="59495">MIFGSQILVTILIIVFSIYSLNLFFSIRKNGSTTTSRSASSGGNKQLLPPGRSRLSFISETMDFFRASLDGVPEKFFFDRIQKYSSQVFKTSLFTQTVTVIGVTASGNKFLLSNEYKLVNSWFPKSILDIFPLGKKCVGNQEFHKWLRRMYSQSLNPGSVHNFVGVMDSMTRQHFETYWDKNINTVNDDEGMRITTTVQPLVSKNSFAIACRYTLGIDYHLESHWVDELYKLFSIVNIGILSLPINLPGTKLNRSIKAYKLIEKNIQKVFEQRNIDVSSYSDDTKNGRASMPQDMLSRLIIMSQVDSSGIDEKFIIDLVIGIMFGSSTSMGVVMTLIVKYLSDFPDVYNKVLEEQTAVAYSKGTRELLNFSDIQKMKYSWNMICEVMRVSTPSPVGFKTASDDLWYDGYFISKGTKLCWSAAGTHMNPDCFTNPKKFDPCRFEEGNKLAPYTFIPFGGGPSVCPGKEFAQQEMLVFLHQLVRRYKWEKHMPNHDEEEEKIRFKPYPLVTTGHSIHLRPHLN</sequence>
<dbReference type="InterPro" id="IPR002401">
    <property type="entry name" value="Cyt_P450_E_grp-I"/>
</dbReference>
<evidence type="ECO:0000256" key="8">
    <source>
        <dbReference type="SAM" id="Phobius"/>
    </source>
</evidence>
<feature type="binding site" description="axial binding residue" evidence="7">
    <location>
        <position position="463"/>
    </location>
    <ligand>
        <name>heme</name>
        <dbReference type="ChEBI" id="CHEBI:30413"/>
    </ligand>
    <ligandPart>
        <name>Fe</name>
        <dbReference type="ChEBI" id="CHEBI:18248"/>
    </ligandPart>
</feature>
<evidence type="ECO:0000313" key="9">
    <source>
        <dbReference type="EMBL" id="KAI3955531.1"/>
    </source>
</evidence>
<protein>
    <recommendedName>
        <fullName evidence="11">Cytochrome P450</fullName>
    </recommendedName>
</protein>
<keyword evidence="2 7" id="KW-0349">Heme</keyword>
<dbReference type="Pfam" id="PF00067">
    <property type="entry name" value="p450"/>
    <property type="match status" value="1"/>
</dbReference>
<evidence type="ECO:0000256" key="1">
    <source>
        <dbReference type="ARBA" id="ARBA00010617"/>
    </source>
</evidence>
<evidence type="ECO:0000256" key="3">
    <source>
        <dbReference type="ARBA" id="ARBA00022723"/>
    </source>
</evidence>
<keyword evidence="8" id="KW-1133">Transmembrane helix</keyword>
<dbReference type="PRINTS" id="PR00463">
    <property type="entry name" value="EP450I"/>
</dbReference>
<comment type="caution">
    <text evidence="9">The sequence shown here is derived from an EMBL/GenBank/DDBJ whole genome shotgun (WGS) entry which is preliminary data.</text>
</comment>
<dbReference type="InterPro" id="IPR001128">
    <property type="entry name" value="Cyt_P450"/>
</dbReference>
<evidence type="ECO:0000256" key="4">
    <source>
        <dbReference type="ARBA" id="ARBA00023002"/>
    </source>
</evidence>
<dbReference type="GO" id="GO:0020037">
    <property type="term" value="F:heme binding"/>
    <property type="evidence" value="ECO:0007669"/>
    <property type="project" value="InterPro"/>
</dbReference>
<dbReference type="InterPro" id="IPR036396">
    <property type="entry name" value="Cyt_P450_sf"/>
</dbReference>
<keyword evidence="4" id="KW-0560">Oxidoreductase</keyword>
<evidence type="ECO:0000256" key="7">
    <source>
        <dbReference type="PIRSR" id="PIRSR602401-1"/>
    </source>
</evidence>
<evidence type="ECO:0000256" key="2">
    <source>
        <dbReference type="ARBA" id="ARBA00022617"/>
    </source>
</evidence>
<dbReference type="Gene3D" id="1.10.630.10">
    <property type="entry name" value="Cytochrome P450"/>
    <property type="match status" value="1"/>
</dbReference>
<keyword evidence="5 7" id="KW-0408">Iron</keyword>
<name>A0AAD4TGU8_9MAGN</name>
<accession>A0AAD4TGU8</accession>
<keyword evidence="3 7" id="KW-0479">Metal-binding</keyword>
<evidence type="ECO:0000256" key="5">
    <source>
        <dbReference type="ARBA" id="ARBA00023004"/>
    </source>
</evidence>
<feature type="transmembrane region" description="Helical" evidence="8">
    <location>
        <begin position="314"/>
        <end position="338"/>
    </location>
</feature>
<dbReference type="AlphaFoldDB" id="A0AAD4TGU8"/>
<dbReference type="GO" id="GO:0005506">
    <property type="term" value="F:iron ion binding"/>
    <property type="evidence" value="ECO:0007669"/>
    <property type="project" value="InterPro"/>
</dbReference>